<accession>A0A2M7XB62</accession>
<gene>
    <name evidence="2" type="ORF">CO174_04810</name>
</gene>
<feature type="transmembrane region" description="Helical" evidence="1">
    <location>
        <begin position="40"/>
        <end position="59"/>
    </location>
</feature>
<organism evidence="2 3">
    <name type="scientific">Candidatus Uhrbacteria bacterium CG_4_9_14_3_um_filter_50_9</name>
    <dbReference type="NCBI Taxonomy" id="1975035"/>
    <lineage>
        <taxon>Bacteria</taxon>
        <taxon>Candidatus Uhriibacteriota</taxon>
    </lineage>
</organism>
<reference evidence="3" key="1">
    <citation type="submission" date="2017-09" db="EMBL/GenBank/DDBJ databases">
        <title>Depth-based differentiation of microbial function through sediment-hosted aquifers and enrichment of novel symbionts in the deep terrestrial subsurface.</title>
        <authorList>
            <person name="Probst A.J."/>
            <person name="Ladd B."/>
            <person name="Jarett J.K."/>
            <person name="Geller-Mcgrath D.E."/>
            <person name="Sieber C.M.K."/>
            <person name="Emerson J.B."/>
            <person name="Anantharaman K."/>
            <person name="Thomas B.C."/>
            <person name="Malmstrom R."/>
            <person name="Stieglmeier M."/>
            <person name="Klingl A."/>
            <person name="Woyke T."/>
            <person name="Ryan C.M."/>
            <person name="Banfield J.F."/>
        </authorList>
    </citation>
    <scope>NUCLEOTIDE SEQUENCE [LARGE SCALE GENOMIC DNA]</scope>
</reference>
<name>A0A2M7XB62_9BACT</name>
<evidence type="ECO:0000256" key="1">
    <source>
        <dbReference type="SAM" id="Phobius"/>
    </source>
</evidence>
<evidence type="ECO:0000313" key="3">
    <source>
        <dbReference type="Proteomes" id="UP000229385"/>
    </source>
</evidence>
<keyword evidence="1" id="KW-0812">Transmembrane</keyword>
<dbReference type="Proteomes" id="UP000229385">
    <property type="component" value="Unassembled WGS sequence"/>
</dbReference>
<sequence>MNLTRKRMKCEHCGNNPIKTKPNATQLESLMIPTDPWIPFLRWTFFVGIVVTVLFYLVIEPQTGLNISFGFVPLFSAGLALSFLINILVFSQTPFLCKLCGHTQQLQEVQELKESCRQCKGHKFIRKWSYPIWVKVISILLAVSSVAALIFLVISLVISSPISFYLTTIVGGIWVILFFILEMRKSMYRLLFTGSDMNRALLCTNCGMRQ</sequence>
<dbReference type="AlphaFoldDB" id="A0A2M7XB62"/>
<comment type="caution">
    <text evidence="2">The sequence shown here is derived from an EMBL/GenBank/DDBJ whole genome shotgun (WGS) entry which is preliminary data.</text>
</comment>
<proteinExistence type="predicted"/>
<feature type="transmembrane region" description="Helical" evidence="1">
    <location>
        <begin position="65"/>
        <end position="89"/>
    </location>
</feature>
<protein>
    <submittedName>
        <fullName evidence="2">Uncharacterized protein</fullName>
    </submittedName>
</protein>
<dbReference type="EMBL" id="PFWU01000049">
    <property type="protein sequence ID" value="PJA45128.1"/>
    <property type="molecule type" value="Genomic_DNA"/>
</dbReference>
<keyword evidence="1" id="KW-1133">Transmembrane helix</keyword>
<feature type="transmembrane region" description="Helical" evidence="1">
    <location>
        <begin position="132"/>
        <end position="156"/>
    </location>
</feature>
<keyword evidence="1" id="KW-0472">Membrane</keyword>
<feature type="transmembrane region" description="Helical" evidence="1">
    <location>
        <begin position="162"/>
        <end position="181"/>
    </location>
</feature>
<evidence type="ECO:0000313" key="2">
    <source>
        <dbReference type="EMBL" id="PJA45128.1"/>
    </source>
</evidence>